<dbReference type="EMBL" id="JAUSWV010000001">
    <property type="protein sequence ID" value="MDQ0578305.1"/>
    <property type="molecule type" value="Genomic_DNA"/>
</dbReference>
<comment type="caution">
    <text evidence="1">The sequence shown here is derived from an EMBL/GenBank/DDBJ whole genome shotgun (WGS) entry which is preliminary data.</text>
</comment>
<dbReference type="Proteomes" id="UP001230654">
    <property type="component" value="Unassembled WGS sequence"/>
</dbReference>
<keyword evidence="2" id="KW-1185">Reference proteome</keyword>
<evidence type="ECO:0000313" key="1">
    <source>
        <dbReference type="EMBL" id="MDQ0578305.1"/>
    </source>
</evidence>
<proteinExistence type="predicted"/>
<evidence type="ECO:0000313" key="2">
    <source>
        <dbReference type="Proteomes" id="UP001230654"/>
    </source>
</evidence>
<sequence length="44" mass="4903">MAFFENTTGMTAVVRGQQKVQTPQDLRCLNRRRGACGPLPLRLA</sequence>
<protein>
    <submittedName>
        <fullName evidence="1">Uncharacterized protein</fullName>
    </submittedName>
</protein>
<accession>A0ABU0NIB1</accession>
<dbReference type="RefSeq" id="WP_307160920.1">
    <property type="nucleotide sequence ID" value="NZ_JAUSWV010000001.1"/>
</dbReference>
<gene>
    <name evidence="1" type="ORF">QF030_000483</name>
</gene>
<reference evidence="1 2" key="1">
    <citation type="submission" date="2023-07" db="EMBL/GenBank/DDBJ databases">
        <title>Comparative genomics of wheat-associated soil bacteria to identify genetic determinants of phenazine resistance.</title>
        <authorList>
            <person name="Mouncey N."/>
        </authorList>
    </citation>
    <scope>NUCLEOTIDE SEQUENCE [LARGE SCALE GENOMIC DNA]</scope>
    <source>
        <strain evidence="1 2">B2I6</strain>
    </source>
</reference>
<name>A0ABU0NIB1_STRRH</name>
<organism evidence="1 2">
    <name type="scientific">Streptomyces rishiriensis</name>
    <dbReference type="NCBI Taxonomy" id="68264"/>
    <lineage>
        <taxon>Bacteria</taxon>
        <taxon>Bacillati</taxon>
        <taxon>Actinomycetota</taxon>
        <taxon>Actinomycetes</taxon>
        <taxon>Kitasatosporales</taxon>
        <taxon>Streptomycetaceae</taxon>
        <taxon>Streptomyces</taxon>
    </lineage>
</organism>